<evidence type="ECO:0000256" key="1">
    <source>
        <dbReference type="SAM" id="MobiDB-lite"/>
    </source>
</evidence>
<feature type="domain" description="Clr5" evidence="2">
    <location>
        <begin position="1"/>
        <end position="52"/>
    </location>
</feature>
<feature type="compositionally biased region" description="Polar residues" evidence="1">
    <location>
        <begin position="200"/>
        <end position="210"/>
    </location>
</feature>
<organism evidence="3 4">
    <name type="scientific">Microdochium trichocladiopsis</name>
    <dbReference type="NCBI Taxonomy" id="1682393"/>
    <lineage>
        <taxon>Eukaryota</taxon>
        <taxon>Fungi</taxon>
        <taxon>Dikarya</taxon>
        <taxon>Ascomycota</taxon>
        <taxon>Pezizomycotina</taxon>
        <taxon>Sordariomycetes</taxon>
        <taxon>Xylariomycetidae</taxon>
        <taxon>Xylariales</taxon>
        <taxon>Microdochiaceae</taxon>
        <taxon>Microdochium</taxon>
    </lineage>
</organism>
<dbReference type="EMBL" id="JAGTJQ010000001">
    <property type="protein sequence ID" value="KAH7040320.1"/>
    <property type="molecule type" value="Genomic_DNA"/>
</dbReference>
<keyword evidence="4" id="KW-1185">Reference proteome</keyword>
<dbReference type="RefSeq" id="XP_046018375.1">
    <property type="nucleotide sequence ID" value="XM_046156228.1"/>
</dbReference>
<comment type="caution">
    <text evidence="3">The sequence shown here is derived from an EMBL/GenBank/DDBJ whole genome shotgun (WGS) entry which is preliminary data.</text>
</comment>
<feature type="compositionally biased region" description="Polar residues" evidence="1">
    <location>
        <begin position="183"/>
        <end position="193"/>
    </location>
</feature>
<feature type="region of interest" description="Disordered" evidence="1">
    <location>
        <begin position="57"/>
        <end position="290"/>
    </location>
</feature>
<dbReference type="OrthoDB" id="194358at2759"/>
<protein>
    <submittedName>
        <fullName evidence="3">Clr5 domain-containing protein</fullName>
    </submittedName>
</protein>
<proteinExistence type="predicted"/>
<accession>A0A9P9BW74</accession>
<evidence type="ECO:0000313" key="3">
    <source>
        <dbReference type="EMBL" id="KAH7040320.1"/>
    </source>
</evidence>
<sequence length="290" mass="32413">MTKSWDTYRSIIVDLYADRTLAEVRQIMQRDYGFDASTRAYRGRLIRWGVRKYNTRRADGSVSGDEDGDGASSLSDADSPLSARQHRGREHGFHSPTQQQQQQQQQQYHHRSQSDSHARDRDGFQNSTLYSNHSPLYSSGYNDDDDIQPPYLYTSGYPQVSRSSPAEGYSIWSAPDDSPFSPDHSQAPGQVSYSAPYYSSHGSPDYSSYDSGFYASPHSAGPAGYDTTAFPSFGSVDDGHGSDYSPQHYRQPSEGNMSHQPQYAAYPASARHHGQPTESSRRGHRDRGRG</sequence>
<feature type="compositionally biased region" description="Basic and acidic residues" evidence="1">
    <location>
        <begin position="112"/>
        <end position="123"/>
    </location>
</feature>
<reference evidence="3" key="1">
    <citation type="journal article" date="2021" name="Nat. Commun.">
        <title>Genetic determinants of endophytism in the Arabidopsis root mycobiome.</title>
        <authorList>
            <person name="Mesny F."/>
            <person name="Miyauchi S."/>
            <person name="Thiergart T."/>
            <person name="Pickel B."/>
            <person name="Atanasova L."/>
            <person name="Karlsson M."/>
            <person name="Huettel B."/>
            <person name="Barry K.W."/>
            <person name="Haridas S."/>
            <person name="Chen C."/>
            <person name="Bauer D."/>
            <person name="Andreopoulos W."/>
            <person name="Pangilinan J."/>
            <person name="LaButti K."/>
            <person name="Riley R."/>
            <person name="Lipzen A."/>
            <person name="Clum A."/>
            <person name="Drula E."/>
            <person name="Henrissat B."/>
            <person name="Kohler A."/>
            <person name="Grigoriev I.V."/>
            <person name="Martin F.M."/>
            <person name="Hacquard S."/>
        </authorList>
    </citation>
    <scope>NUCLEOTIDE SEQUENCE</scope>
    <source>
        <strain evidence="3">MPI-CAGE-CH-0230</strain>
    </source>
</reference>
<dbReference type="GeneID" id="70185774"/>
<dbReference type="Pfam" id="PF14420">
    <property type="entry name" value="Clr5"/>
    <property type="match status" value="1"/>
</dbReference>
<dbReference type="InterPro" id="IPR025676">
    <property type="entry name" value="Clr5_dom"/>
</dbReference>
<dbReference type="Proteomes" id="UP000756346">
    <property type="component" value="Unassembled WGS sequence"/>
</dbReference>
<evidence type="ECO:0000259" key="2">
    <source>
        <dbReference type="Pfam" id="PF14420"/>
    </source>
</evidence>
<feature type="compositionally biased region" description="Low complexity" evidence="1">
    <location>
        <begin position="98"/>
        <end position="107"/>
    </location>
</feature>
<gene>
    <name evidence="3" type="ORF">B0I36DRAFT_344084</name>
</gene>
<feature type="compositionally biased region" description="Polar residues" evidence="1">
    <location>
        <begin position="244"/>
        <end position="261"/>
    </location>
</feature>
<feature type="compositionally biased region" description="Low complexity" evidence="1">
    <location>
        <begin position="70"/>
        <end position="83"/>
    </location>
</feature>
<evidence type="ECO:0000313" key="4">
    <source>
        <dbReference type="Proteomes" id="UP000756346"/>
    </source>
</evidence>
<name>A0A9P9BW74_9PEZI</name>
<feature type="compositionally biased region" description="Polar residues" evidence="1">
    <location>
        <begin position="124"/>
        <end position="141"/>
    </location>
</feature>
<dbReference type="AlphaFoldDB" id="A0A9P9BW74"/>